<protein>
    <submittedName>
        <fullName evidence="1">Uncharacterized protein</fullName>
    </submittedName>
</protein>
<keyword evidence="2" id="KW-1185">Reference proteome</keyword>
<feature type="non-terminal residue" evidence="1">
    <location>
        <position position="1"/>
    </location>
</feature>
<accession>A0AAN5CYG4</accession>
<dbReference type="Proteomes" id="UP001328107">
    <property type="component" value="Unassembled WGS sequence"/>
</dbReference>
<organism evidence="1 2">
    <name type="scientific">Pristionchus mayeri</name>
    <dbReference type="NCBI Taxonomy" id="1317129"/>
    <lineage>
        <taxon>Eukaryota</taxon>
        <taxon>Metazoa</taxon>
        <taxon>Ecdysozoa</taxon>
        <taxon>Nematoda</taxon>
        <taxon>Chromadorea</taxon>
        <taxon>Rhabditida</taxon>
        <taxon>Rhabditina</taxon>
        <taxon>Diplogasteromorpha</taxon>
        <taxon>Diplogasteroidea</taxon>
        <taxon>Neodiplogasteridae</taxon>
        <taxon>Pristionchus</taxon>
    </lineage>
</organism>
<reference evidence="2" key="1">
    <citation type="submission" date="2022-10" db="EMBL/GenBank/DDBJ databases">
        <title>Genome assembly of Pristionchus species.</title>
        <authorList>
            <person name="Yoshida K."/>
            <person name="Sommer R.J."/>
        </authorList>
    </citation>
    <scope>NUCLEOTIDE SEQUENCE [LARGE SCALE GENOMIC DNA]</scope>
    <source>
        <strain evidence="2">RS5460</strain>
    </source>
</reference>
<sequence length="122" mass="14500">LLLCNFCSHHIDDIHSRRVWCGTWSRMKRLLPHSSPRPLASDSMFYRTAPKHRSHTAFCSLPCILPQPNASDRAFRIYGWFCCRRRLPSDTYPARLWGQTPQPNAYRRDRKECKPEYPFFSQ</sequence>
<dbReference type="AlphaFoldDB" id="A0AAN5CYG4"/>
<proteinExistence type="predicted"/>
<comment type="caution">
    <text evidence="1">The sequence shown here is derived from an EMBL/GenBank/DDBJ whole genome shotgun (WGS) entry which is preliminary data.</text>
</comment>
<evidence type="ECO:0000313" key="1">
    <source>
        <dbReference type="EMBL" id="GMR52585.1"/>
    </source>
</evidence>
<name>A0AAN5CYG4_9BILA</name>
<gene>
    <name evidence="1" type="ORF">PMAYCL1PPCAC_22780</name>
</gene>
<evidence type="ECO:0000313" key="2">
    <source>
        <dbReference type="Proteomes" id="UP001328107"/>
    </source>
</evidence>
<dbReference type="EMBL" id="BTRK01000005">
    <property type="protein sequence ID" value="GMR52585.1"/>
    <property type="molecule type" value="Genomic_DNA"/>
</dbReference>